<sequence length="502" mass="57222">MPHRVTTIKRYRVSNDVLMLILGKLDPVSLYRTCQVAFGRVYELVMEFQHLRYKFELAVVGMKDGPAPYSARSPLVRLQLLLSYKNDWPRLNWSDEQKIPIPASSTQIDVSGNFLYYVGNQSLNLIELPSCRAGLPPSQMKYLQFNTTPQADCVAIDPLQSLIVASHTLAGPGGQIGIRLKIRDLRTFERHPNAPSQFYDCSTHVNQPISTVAIAICGNRMTVTVEFAGGLTKHLVMDWTTFQAMWMEEQDVILLNAQYLLGVRKIHGKLMLYLYNIYDMRNVAIEREYELPPIWTKATMRFGRNTAPHGDSFAPSTALFYPDPSARVLLLIAKHVGPTGNGMHWLFINESFFRRTQYADRRSVPWSYWSQFCLIKEISNSAAVTTPQVVGSRFVYLERDSTRNTPGFSRLSVMDFSPNTEFATQMTKMWTLIGKMSSPLRPIETYRDFPQATTQGLPVERVCATEDNVVILLENRGDIRPINILTFGVPRLRHDVQYHPSL</sequence>
<gene>
    <name evidence="1" type="ORF">CVT26_014207</name>
</gene>
<reference evidence="1 2" key="1">
    <citation type="journal article" date="2018" name="Evol. Lett.">
        <title>Horizontal gene cluster transfer increased hallucinogenic mushroom diversity.</title>
        <authorList>
            <person name="Reynolds H.T."/>
            <person name="Vijayakumar V."/>
            <person name="Gluck-Thaler E."/>
            <person name="Korotkin H.B."/>
            <person name="Matheny P.B."/>
            <person name="Slot J.C."/>
        </authorList>
    </citation>
    <scope>NUCLEOTIDE SEQUENCE [LARGE SCALE GENOMIC DNA]</scope>
    <source>
        <strain evidence="1 2">SRW20</strain>
    </source>
</reference>
<dbReference type="EMBL" id="NHYE01005561">
    <property type="protein sequence ID" value="PPQ69829.1"/>
    <property type="molecule type" value="Genomic_DNA"/>
</dbReference>
<dbReference type="InParanoid" id="A0A409VUA5"/>
<keyword evidence="2" id="KW-1185">Reference proteome</keyword>
<evidence type="ECO:0008006" key="3">
    <source>
        <dbReference type="Google" id="ProtNLM"/>
    </source>
</evidence>
<name>A0A409VUA5_9AGAR</name>
<organism evidence="1 2">
    <name type="scientific">Gymnopilus dilepis</name>
    <dbReference type="NCBI Taxonomy" id="231916"/>
    <lineage>
        <taxon>Eukaryota</taxon>
        <taxon>Fungi</taxon>
        <taxon>Dikarya</taxon>
        <taxon>Basidiomycota</taxon>
        <taxon>Agaricomycotina</taxon>
        <taxon>Agaricomycetes</taxon>
        <taxon>Agaricomycetidae</taxon>
        <taxon>Agaricales</taxon>
        <taxon>Agaricineae</taxon>
        <taxon>Hymenogastraceae</taxon>
        <taxon>Gymnopilus</taxon>
    </lineage>
</organism>
<proteinExistence type="predicted"/>
<evidence type="ECO:0000313" key="2">
    <source>
        <dbReference type="Proteomes" id="UP000284706"/>
    </source>
</evidence>
<dbReference type="AlphaFoldDB" id="A0A409VUA5"/>
<accession>A0A409VUA5</accession>
<dbReference type="Proteomes" id="UP000284706">
    <property type="component" value="Unassembled WGS sequence"/>
</dbReference>
<dbReference type="OrthoDB" id="2893272at2759"/>
<protein>
    <recommendedName>
        <fullName evidence="3">F-box domain-containing protein</fullName>
    </recommendedName>
</protein>
<evidence type="ECO:0000313" key="1">
    <source>
        <dbReference type="EMBL" id="PPQ69829.1"/>
    </source>
</evidence>
<comment type="caution">
    <text evidence="1">The sequence shown here is derived from an EMBL/GenBank/DDBJ whole genome shotgun (WGS) entry which is preliminary data.</text>
</comment>